<evidence type="ECO:0000313" key="2">
    <source>
        <dbReference type="Proteomes" id="UP000016587"/>
    </source>
</evidence>
<dbReference type="Proteomes" id="UP000016587">
    <property type="component" value="Chromosome"/>
</dbReference>
<dbReference type="STRING" id="1121448.DGI_2051"/>
<name>T2GB54_MEGG1</name>
<dbReference type="HOGENOM" id="CLU_2568250_0_0_7"/>
<sequence length="81" mass="8780">MARVRFIEDYVVKDREGRQFKAGQIYDLSEDGARHFISRGRAVAVEDVVEEVVEEPAVVSTGTSATTPAATLAKGKAAVKK</sequence>
<protein>
    <submittedName>
        <fullName evidence="1">Uncharacterized protein</fullName>
    </submittedName>
</protein>
<dbReference type="KEGG" id="dgg:DGI_2051"/>
<dbReference type="PATRIC" id="fig|1121448.10.peg.2006"/>
<dbReference type="RefSeq" id="WP_021760726.1">
    <property type="nucleotide sequence ID" value="NC_022444.1"/>
</dbReference>
<evidence type="ECO:0000313" key="1">
    <source>
        <dbReference type="EMBL" id="AGW13820.1"/>
    </source>
</evidence>
<accession>T2GB54</accession>
<organism evidence="1 2">
    <name type="scientific">Megalodesulfovibrio gigas (strain ATCC 19364 / DSM 1382 / NCIMB 9332 / VKM B-1759)</name>
    <name type="common">Desulfovibrio gigas</name>
    <dbReference type="NCBI Taxonomy" id="1121448"/>
    <lineage>
        <taxon>Bacteria</taxon>
        <taxon>Pseudomonadati</taxon>
        <taxon>Thermodesulfobacteriota</taxon>
        <taxon>Desulfovibrionia</taxon>
        <taxon>Desulfovibrionales</taxon>
        <taxon>Desulfovibrionaceae</taxon>
        <taxon>Megalodesulfovibrio</taxon>
    </lineage>
</organism>
<reference evidence="2" key="2">
    <citation type="submission" date="2013-07" db="EMBL/GenBank/DDBJ databases">
        <authorList>
            <person name="Morais-Silva F.O."/>
            <person name="Rezende A.M."/>
            <person name="Pimentel C."/>
            <person name="Resende D.M."/>
            <person name="Santos C.I."/>
            <person name="Clemente C."/>
            <person name="de Oliveira L.M."/>
            <person name="da Silva S.M."/>
            <person name="Costa D.A."/>
            <person name="Varela-Raposo A."/>
            <person name="Horacio E.C.A."/>
            <person name="Matos M."/>
            <person name="Flores O."/>
            <person name="Ruiz J.C."/>
            <person name="Rodrigues-Pousada C."/>
        </authorList>
    </citation>
    <scope>NUCLEOTIDE SEQUENCE [LARGE SCALE GENOMIC DNA]</scope>
    <source>
        <strain evidence="2">ATCC 19364 / DSM 1382 / NCIMB 9332 / VKM B-1759</strain>
    </source>
</reference>
<keyword evidence="2" id="KW-1185">Reference proteome</keyword>
<reference evidence="1 2" key="1">
    <citation type="journal article" date="2013" name="J. Bacteriol.">
        <title>Roles of HynAB and Ech, the only two hydrogenases found in the model sulfate reducer Desulfovibrio gigas.</title>
        <authorList>
            <person name="Morais-Silva F.O."/>
            <person name="Santos C.I."/>
            <person name="Rodrigues R."/>
            <person name="Pereira I.A."/>
            <person name="Rodrigues-Pousada C."/>
        </authorList>
    </citation>
    <scope>NUCLEOTIDE SEQUENCE [LARGE SCALE GENOMIC DNA]</scope>
    <source>
        <strain evidence="2">ATCC 19364 / DSM 1382 / NCIMB 9332 / VKM B-1759</strain>
    </source>
</reference>
<dbReference type="AlphaFoldDB" id="T2GB54"/>
<proteinExistence type="predicted"/>
<gene>
    <name evidence="1" type="ORF">DGI_2051</name>
</gene>
<dbReference type="EMBL" id="CP006585">
    <property type="protein sequence ID" value="AGW13820.1"/>
    <property type="molecule type" value="Genomic_DNA"/>
</dbReference>